<protein>
    <submittedName>
        <fullName evidence="4">SDR family NAD(P)-dependent oxidoreductase</fullName>
    </submittedName>
</protein>
<sequence>MAYALITGASKGIGLSMANLLAMKHYDLLLVARSGEELETVANTLRTKYNVQVSWLAQDLSLPNAAETVYKWCTDNHYTVSVLINNAGYGIWGTFESLTLEKQSNMLQLNMQTPVALCHYLLPMLKAQPQSYILNVSSTAAYQAVPTLSLYAASKAFLLVFTRGLRQELKGSNISVSCLCPGPVNTNFVDRAGMQAIKATAEKFGMHPDTAADIALKGMFNKKAEIIPGALNVISAFSTRLFPKNMVEKIAGSLYKS</sequence>
<name>A0A6N8JDF2_9BACT</name>
<dbReference type="InterPro" id="IPR036291">
    <property type="entry name" value="NAD(P)-bd_dom_sf"/>
</dbReference>
<comment type="caution">
    <text evidence="4">The sequence shown here is derived from an EMBL/GenBank/DDBJ whole genome shotgun (WGS) entry which is preliminary data.</text>
</comment>
<evidence type="ECO:0000313" key="4">
    <source>
        <dbReference type="EMBL" id="MVT42299.1"/>
    </source>
</evidence>
<reference evidence="4 5" key="1">
    <citation type="submission" date="2019-12" db="EMBL/GenBank/DDBJ databases">
        <title>The draft genomic sequence of strain Chitinophaga oryziterrae JCM 16595.</title>
        <authorList>
            <person name="Zhang X."/>
        </authorList>
    </citation>
    <scope>NUCLEOTIDE SEQUENCE [LARGE SCALE GENOMIC DNA]</scope>
    <source>
        <strain evidence="4 5">JCM 16595</strain>
    </source>
</reference>
<dbReference type="PRINTS" id="PR00080">
    <property type="entry name" value="SDRFAMILY"/>
</dbReference>
<dbReference type="SUPFAM" id="SSF51735">
    <property type="entry name" value="NAD(P)-binding Rossmann-fold domains"/>
    <property type="match status" value="1"/>
</dbReference>
<evidence type="ECO:0000256" key="3">
    <source>
        <dbReference type="RuleBase" id="RU000363"/>
    </source>
</evidence>
<dbReference type="PANTHER" id="PTHR44196">
    <property type="entry name" value="DEHYDROGENASE/REDUCTASE SDR FAMILY MEMBER 7B"/>
    <property type="match status" value="1"/>
</dbReference>
<dbReference type="PIRSF" id="PIRSF000126">
    <property type="entry name" value="11-beta-HSD1"/>
    <property type="match status" value="1"/>
</dbReference>
<evidence type="ECO:0000256" key="1">
    <source>
        <dbReference type="ARBA" id="ARBA00006484"/>
    </source>
</evidence>
<accession>A0A6N8JDF2</accession>
<dbReference type="PROSITE" id="PS00061">
    <property type="entry name" value="ADH_SHORT"/>
    <property type="match status" value="1"/>
</dbReference>
<dbReference type="RefSeq" id="WP_157300922.1">
    <property type="nucleotide sequence ID" value="NZ_BAAAZB010000005.1"/>
</dbReference>
<dbReference type="EMBL" id="WRXO01000004">
    <property type="protein sequence ID" value="MVT42299.1"/>
    <property type="molecule type" value="Genomic_DNA"/>
</dbReference>
<dbReference type="GO" id="GO:0016020">
    <property type="term" value="C:membrane"/>
    <property type="evidence" value="ECO:0007669"/>
    <property type="project" value="TreeGrafter"/>
</dbReference>
<comment type="similarity">
    <text evidence="1 3">Belongs to the short-chain dehydrogenases/reductases (SDR) family.</text>
</comment>
<dbReference type="GO" id="GO:0016491">
    <property type="term" value="F:oxidoreductase activity"/>
    <property type="evidence" value="ECO:0007669"/>
    <property type="project" value="UniProtKB-KW"/>
</dbReference>
<organism evidence="4 5">
    <name type="scientific">Chitinophaga oryziterrae</name>
    <dbReference type="NCBI Taxonomy" id="1031224"/>
    <lineage>
        <taxon>Bacteria</taxon>
        <taxon>Pseudomonadati</taxon>
        <taxon>Bacteroidota</taxon>
        <taxon>Chitinophagia</taxon>
        <taxon>Chitinophagales</taxon>
        <taxon>Chitinophagaceae</taxon>
        <taxon>Chitinophaga</taxon>
    </lineage>
</organism>
<dbReference type="PANTHER" id="PTHR44196:SF2">
    <property type="entry name" value="SHORT-CHAIN DEHYDROGENASE-RELATED"/>
    <property type="match status" value="1"/>
</dbReference>
<dbReference type="Gene3D" id="3.40.50.720">
    <property type="entry name" value="NAD(P)-binding Rossmann-like Domain"/>
    <property type="match status" value="1"/>
</dbReference>
<gene>
    <name evidence="4" type="ORF">GO495_17035</name>
</gene>
<dbReference type="AlphaFoldDB" id="A0A6N8JDF2"/>
<dbReference type="PRINTS" id="PR00081">
    <property type="entry name" value="GDHRDH"/>
</dbReference>
<proteinExistence type="inferred from homology"/>
<dbReference type="Pfam" id="PF00106">
    <property type="entry name" value="adh_short"/>
    <property type="match status" value="1"/>
</dbReference>
<dbReference type="OrthoDB" id="9808814at2"/>
<dbReference type="Proteomes" id="UP000468388">
    <property type="component" value="Unassembled WGS sequence"/>
</dbReference>
<evidence type="ECO:0000256" key="2">
    <source>
        <dbReference type="ARBA" id="ARBA00023002"/>
    </source>
</evidence>
<evidence type="ECO:0000313" key="5">
    <source>
        <dbReference type="Proteomes" id="UP000468388"/>
    </source>
</evidence>
<dbReference type="InterPro" id="IPR020904">
    <property type="entry name" value="Sc_DH/Rdtase_CS"/>
</dbReference>
<keyword evidence="5" id="KW-1185">Reference proteome</keyword>
<keyword evidence="2" id="KW-0560">Oxidoreductase</keyword>
<dbReference type="InterPro" id="IPR002347">
    <property type="entry name" value="SDR_fam"/>
</dbReference>